<feature type="chain" id="PRO_5046278565" evidence="1">
    <location>
        <begin position="25"/>
        <end position="142"/>
    </location>
</feature>
<evidence type="ECO:0000313" key="3">
    <source>
        <dbReference type="Proteomes" id="UP001557484"/>
    </source>
</evidence>
<dbReference type="Proteomes" id="UP001557484">
    <property type="component" value="Unassembled WGS sequence"/>
</dbReference>
<reference evidence="2 3" key="1">
    <citation type="journal article" date="2011" name="Int. J. Syst. Evol. Microbiol.">
        <title>Zhongshania antarctica gen. nov., sp. nov. and Zhongshania guokunii sp. nov., gammaproteobacteria respectively isolated from coastal attached (fast) ice and surface seawater of the Antarctic.</title>
        <authorList>
            <person name="Li H.J."/>
            <person name="Zhang X.Y."/>
            <person name="Chen C.X."/>
            <person name="Zhang Y.J."/>
            <person name="Gao Z.M."/>
            <person name="Yu Y."/>
            <person name="Chen X.L."/>
            <person name="Chen B."/>
            <person name="Zhang Y.Z."/>
        </authorList>
    </citation>
    <scope>NUCLEOTIDE SEQUENCE [LARGE SCALE GENOMIC DNA]</scope>
    <source>
        <strain evidence="2 3">R06B22</strain>
    </source>
</reference>
<keyword evidence="1" id="KW-0732">Signal</keyword>
<accession>A0ABV3TXZ2</accession>
<organism evidence="2 3">
    <name type="scientific">Zhongshania arctica</name>
    <dbReference type="NCBI Taxonomy" id="3238302"/>
    <lineage>
        <taxon>Bacteria</taxon>
        <taxon>Pseudomonadati</taxon>
        <taxon>Pseudomonadota</taxon>
        <taxon>Gammaproteobacteria</taxon>
        <taxon>Cellvibrionales</taxon>
        <taxon>Spongiibacteraceae</taxon>
        <taxon>Zhongshania</taxon>
    </lineage>
</organism>
<protein>
    <submittedName>
        <fullName evidence="2">Spy/CpxP family protein refolding chaperone</fullName>
    </submittedName>
</protein>
<evidence type="ECO:0000313" key="2">
    <source>
        <dbReference type="EMBL" id="MEX1666119.1"/>
    </source>
</evidence>
<dbReference type="EMBL" id="JBFRYB010000001">
    <property type="protein sequence ID" value="MEX1666119.1"/>
    <property type="molecule type" value="Genomic_DNA"/>
</dbReference>
<dbReference type="RefSeq" id="WP_368376204.1">
    <property type="nucleotide sequence ID" value="NZ_JBFRYB010000001.1"/>
</dbReference>
<proteinExistence type="predicted"/>
<dbReference type="InterPro" id="IPR012899">
    <property type="entry name" value="LTXXQ"/>
</dbReference>
<keyword evidence="3" id="KW-1185">Reference proteome</keyword>
<name>A0ABV3TXZ2_9GAMM</name>
<gene>
    <name evidence="2" type="ORF">AB4875_11540</name>
</gene>
<dbReference type="Pfam" id="PF07813">
    <property type="entry name" value="LTXXQ"/>
    <property type="match status" value="1"/>
</dbReference>
<evidence type="ECO:0000256" key="1">
    <source>
        <dbReference type="SAM" id="SignalP"/>
    </source>
</evidence>
<sequence length="142" mass="15364">MKKYSVVVLLSALLGGFAMSPAFADQAAFGGARLDVLTEKLDLSERQQTQIKALLANYAQEAVTIRAGLVAAQESIRRVNLARLGDADVKRLSREAGRLSAAHTTALLNTQRGFYAVLDNKQKQAYNKIRSDALQAATAKTK</sequence>
<comment type="caution">
    <text evidence="2">The sequence shown here is derived from an EMBL/GenBank/DDBJ whole genome shotgun (WGS) entry which is preliminary data.</text>
</comment>
<dbReference type="Gene3D" id="1.20.120.1490">
    <property type="match status" value="1"/>
</dbReference>
<feature type="signal peptide" evidence="1">
    <location>
        <begin position="1"/>
        <end position="24"/>
    </location>
</feature>